<name>A0A9P6MCS9_9FUNG</name>
<accession>A0A9P6MCS9</accession>
<dbReference type="Proteomes" id="UP000749646">
    <property type="component" value="Unassembled WGS sequence"/>
</dbReference>
<dbReference type="AlphaFoldDB" id="A0A9P6MCS9"/>
<feature type="non-terminal residue" evidence="1">
    <location>
        <position position="210"/>
    </location>
</feature>
<proteinExistence type="predicted"/>
<reference evidence="1" key="1">
    <citation type="journal article" date="2020" name="Fungal Divers.">
        <title>Resolving the Mortierellaceae phylogeny through synthesis of multi-gene phylogenetics and phylogenomics.</title>
        <authorList>
            <person name="Vandepol N."/>
            <person name="Liber J."/>
            <person name="Desiro A."/>
            <person name="Na H."/>
            <person name="Kennedy M."/>
            <person name="Barry K."/>
            <person name="Grigoriev I.V."/>
            <person name="Miller A.N."/>
            <person name="O'Donnell K."/>
            <person name="Stajich J.E."/>
            <person name="Bonito G."/>
        </authorList>
    </citation>
    <scope>NUCLEOTIDE SEQUENCE</scope>
    <source>
        <strain evidence="1">MES-2147</strain>
    </source>
</reference>
<sequence length="210" mass="23546">MVMMTAPGLCTAVVRVVQSIDCKSTNILGAVFKDVMAWELTVFTLRCYNHRISVQDYDRLTQSSDPANNVHSIQAILVADVNTQAVEIPPVASLIQQHHQQQHNKGNREILISPLIFAENVAPPTTTITKLPESDERLISTPQLTFCLSLLKASFHSPDDNDEILEPVAHKWIQTIFKDEDEQERLKVLATDVIRAYKSDELKDAKTVAE</sequence>
<comment type="caution">
    <text evidence="1">The sequence shown here is derived from an EMBL/GenBank/DDBJ whole genome shotgun (WGS) entry which is preliminary data.</text>
</comment>
<protein>
    <submittedName>
        <fullName evidence="1">Uncharacterized protein</fullName>
    </submittedName>
</protein>
<evidence type="ECO:0000313" key="1">
    <source>
        <dbReference type="EMBL" id="KAF9992330.1"/>
    </source>
</evidence>
<dbReference type="EMBL" id="JAAAHW010002245">
    <property type="protein sequence ID" value="KAF9992330.1"/>
    <property type="molecule type" value="Genomic_DNA"/>
</dbReference>
<gene>
    <name evidence="1" type="ORF">BGZ65_012362</name>
</gene>
<organism evidence="1 2">
    <name type="scientific">Modicella reniformis</name>
    <dbReference type="NCBI Taxonomy" id="1440133"/>
    <lineage>
        <taxon>Eukaryota</taxon>
        <taxon>Fungi</taxon>
        <taxon>Fungi incertae sedis</taxon>
        <taxon>Mucoromycota</taxon>
        <taxon>Mortierellomycotina</taxon>
        <taxon>Mortierellomycetes</taxon>
        <taxon>Mortierellales</taxon>
        <taxon>Mortierellaceae</taxon>
        <taxon>Modicella</taxon>
    </lineage>
</organism>
<keyword evidence="2" id="KW-1185">Reference proteome</keyword>
<evidence type="ECO:0000313" key="2">
    <source>
        <dbReference type="Proteomes" id="UP000749646"/>
    </source>
</evidence>